<accession>A0ABQ0A269</accession>
<keyword evidence="2 4" id="KW-0479">Metal-binding</keyword>
<dbReference type="RefSeq" id="WP_353295714.1">
    <property type="nucleotide sequence ID" value="NZ_BAABWH010000008.1"/>
</dbReference>
<keyword evidence="8" id="KW-1185">Reference proteome</keyword>
<dbReference type="InterPro" id="IPR036909">
    <property type="entry name" value="Cyt_c-like_dom_sf"/>
</dbReference>
<evidence type="ECO:0000256" key="5">
    <source>
        <dbReference type="SAM" id="SignalP"/>
    </source>
</evidence>
<feature type="signal peptide" evidence="5">
    <location>
        <begin position="1"/>
        <end position="18"/>
    </location>
</feature>
<organism evidence="7 8">
    <name type="scientific">Thalassolituus maritimus</name>
    <dbReference type="NCBI Taxonomy" id="484498"/>
    <lineage>
        <taxon>Bacteria</taxon>
        <taxon>Pseudomonadati</taxon>
        <taxon>Pseudomonadota</taxon>
        <taxon>Gammaproteobacteria</taxon>
        <taxon>Oceanospirillales</taxon>
        <taxon>Oceanospirillaceae</taxon>
        <taxon>Thalassolituus</taxon>
    </lineage>
</organism>
<evidence type="ECO:0000256" key="3">
    <source>
        <dbReference type="ARBA" id="ARBA00023004"/>
    </source>
</evidence>
<dbReference type="SUPFAM" id="SSF46626">
    <property type="entry name" value="Cytochrome c"/>
    <property type="match status" value="1"/>
</dbReference>
<keyword evidence="3 4" id="KW-0408">Iron</keyword>
<evidence type="ECO:0000259" key="6">
    <source>
        <dbReference type="PROSITE" id="PS51007"/>
    </source>
</evidence>
<dbReference type="InterPro" id="IPR009056">
    <property type="entry name" value="Cyt_c-like_dom"/>
</dbReference>
<name>A0ABQ0A269_9GAMM</name>
<keyword evidence="1 4" id="KW-0349">Heme</keyword>
<reference evidence="7 8" key="1">
    <citation type="submission" date="2024-04" db="EMBL/GenBank/DDBJ databases">
        <title>Draft genome sequence of Thalassolituus maritimus NBRC 116585.</title>
        <authorList>
            <person name="Miyakawa T."/>
            <person name="Kusuya Y."/>
            <person name="Miura T."/>
        </authorList>
    </citation>
    <scope>NUCLEOTIDE SEQUENCE [LARGE SCALE GENOMIC DNA]</scope>
    <source>
        <strain evidence="7 8">5NW40-0001</strain>
    </source>
</reference>
<proteinExistence type="predicted"/>
<feature type="domain" description="Cytochrome c" evidence="6">
    <location>
        <begin position="44"/>
        <end position="118"/>
    </location>
</feature>
<evidence type="ECO:0000313" key="8">
    <source>
        <dbReference type="Proteomes" id="UP001481413"/>
    </source>
</evidence>
<dbReference type="Pfam" id="PF13442">
    <property type="entry name" value="Cytochrome_CBB3"/>
    <property type="match status" value="1"/>
</dbReference>
<sequence length="761" mass="84123">MKRIIYLILVVLSSFILAACKNSYEGELSGSTVTDDIQLEDGTLINIAGQQAYNEQCANCHAPDGNGTSAGTSLIGCATCGDLAELTSLIERTMPIGNPASCSGACASDTAEYIFYAFNVQDIEEADVTSMDIQLEDAGVTLRRASLQLSGALPTATALAAAEVSEEALSAALDGVLNTDTFYEILLEIFNKKFLTDKYLTAISGRGSMLDLLDEADYPNKLWYKQFSSDAMMLCSLDNVNDAITKEPLELVRHIAINDLPATDLVTADYTMVNWYSMQSYGAELVNASDSFRVIDHAVCSDGDEAVYYDPSHFLPARITHDLEFEAGGILHAGVLTMPAFLNRYPTTETNVNRHRARTIYDYFLDTDIMAINGAGEGAMNGVGVGDIPTMTDPTCFVCHNVMDPVSSLFQNWTATGRYIRANRNDDNVWDTDTILAPGFNGQQFEGGSSGAMGSEGMLQWLGQALVDDSRYQRAIVKIVYEGLFGQDLLLSPSDTSTEAEKEAFNQQRRWINELSASLVENDWNLKVVVKAMLMSPYYRATSFEAVDGGIVGHLGATQRLSPLALQRKLTAALGFAWDEFWSMDSQLMYGGINSDDVTEALNEPSGLADALHQRMAVEMGCRATSYDFALESEQRKLFPNIEYDMLPFDPVEETPLPANIAAIKTAIADLHWRLYGLRVDVNSDEVDQAYDLYYRVLTQYREINPGRFLSCRATREYLQDGSQGDLLPEDQRLEFDSSYNVQAWTALMVYLLSDFRFIYE</sequence>
<dbReference type="EMBL" id="BAABWH010000008">
    <property type="protein sequence ID" value="GAA6146492.1"/>
    <property type="molecule type" value="Genomic_DNA"/>
</dbReference>
<evidence type="ECO:0000256" key="1">
    <source>
        <dbReference type="ARBA" id="ARBA00022617"/>
    </source>
</evidence>
<evidence type="ECO:0000256" key="2">
    <source>
        <dbReference type="ARBA" id="ARBA00022723"/>
    </source>
</evidence>
<evidence type="ECO:0000313" key="7">
    <source>
        <dbReference type="EMBL" id="GAA6146492.1"/>
    </source>
</evidence>
<dbReference type="PROSITE" id="PS51257">
    <property type="entry name" value="PROKAR_LIPOPROTEIN"/>
    <property type="match status" value="1"/>
</dbReference>
<dbReference type="Proteomes" id="UP001481413">
    <property type="component" value="Unassembled WGS sequence"/>
</dbReference>
<keyword evidence="5" id="KW-0732">Signal</keyword>
<protein>
    <recommendedName>
        <fullName evidence="6">Cytochrome c domain-containing protein</fullName>
    </recommendedName>
</protein>
<dbReference type="Gene3D" id="1.10.760.10">
    <property type="entry name" value="Cytochrome c-like domain"/>
    <property type="match status" value="1"/>
</dbReference>
<gene>
    <name evidence="7" type="ORF">NBRC116585_26100</name>
</gene>
<evidence type="ECO:0000256" key="4">
    <source>
        <dbReference type="PROSITE-ProRule" id="PRU00433"/>
    </source>
</evidence>
<dbReference type="PROSITE" id="PS51007">
    <property type="entry name" value="CYTC"/>
    <property type="match status" value="1"/>
</dbReference>
<comment type="caution">
    <text evidence="7">The sequence shown here is derived from an EMBL/GenBank/DDBJ whole genome shotgun (WGS) entry which is preliminary data.</text>
</comment>
<feature type="chain" id="PRO_5046415527" description="Cytochrome c domain-containing protein" evidence="5">
    <location>
        <begin position="19"/>
        <end position="761"/>
    </location>
</feature>